<sequence length="81" mass="8780">MSYKFTLALSALAGMQGLPGDALSALAARVADLTEEPWDAELIRPDRRDLRQTTFGGYGVVHFVVDDEAEAITITKVLWAG</sequence>
<evidence type="ECO:0000313" key="1">
    <source>
        <dbReference type="EMBL" id="MBB5137611.1"/>
    </source>
</evidence>
<evidence type="ECO:0000313" key="2">
    <source>
        <dbReference type="Proteomes" id="UP000578449"/>
    </source>
</evidence>
<dbReference type="AlphaFoldDB" id="A0A840PII1"/>
<comment type="caution">
    <text evidence="1">The sequence shown here is derived from an EMBL/GenBank/DDBJ whole genome shotgun (WGS) entry which is preliminary data.</text>
</comment>
<keyword evidence="2" id="KW-1185">Reference proteome</keyword>
<dbReference type="Proteomes" id="UP000578449">
    <property type="component" value="Unassembled WGS sequence"/>
</dbReference>
<protein>
    <recommendedName>
        <fullName evidence="3">Type II toxin-antitoxin system RelE/ParE family toxin</fullName>
    </recommendedName>
</protein>
<proteinExistence type="predicted"/>
<organism evidence="1 2">
    <name type="scientific">Thermocatellispora tengchongensis</name>
    <dbReference type="NCBI Taxonomy" id="1073253"/>
    <lineage>
        <taxon>Bacteria</taxon>
        <taxon>Bacillati</taxon>
        <taxon>Actinomycetota</taxon>
        <taxon>Actinomycetes</taxon>
        <taxon>Streptosporangiales</taxon>
        <taxon>Streptosporangiaceae</taxon>
        <taxon>Thermocatellispora</taxon>
    </lineage>
</organism>
<reference evidence="1 2" key="1">
    <citation type="submission" date="2020-08" db="EMBL/GenBank/DDBJ databases">
        <title>Genomic Encyclopedia of Type Strains, Phase IV (KMG-IV): sequencing the most valuable type-strain genomes for metagenomic binning, comparative biology and taxonomic classification.</title>
        <authorList>
            <person name="Goeker M."/>
        </authorList>
    </citation>
    <scope>NUCLEOTIDE SEQUENCE [LARGE SCALE GENOMIC DNA]</scope>
    <source>
        <strain evidence="1 2">DSM 45615</strain>
    </source>
</reference>
<dbReference type="RefSeq" id="WP_185054515.1">
    <property type="nucleotide sequence ID" value="NZ_BAABIX010000038.1"/>
</dbReference>
<gene>
    <name evidence="1" type="ORF">HNP84_007363</name>
</gene>
<dbReference type="EMBL" id="JACHGN010000019">
    <property type="protein sequence ID" value="MBB5137611.1"/>
    <property type="molecule type" value="Genomic_DNA"/>
</dbReference>
<name>A0A840PII1_9ACTN</name>
<evidence type="ECO:0008006" key="3">
    <source>
        <dbReference type="Google" id="ProtNLM"/>
    </source>
</evidence>
<accession>A0A840PII1</accession>